<reference evidence="2 3" key="1">
    <citation type="journal article" date="2015" name="Proc. Natl. Acad. Sci. U.S.A.">
        <title>The resurrection genome of Boea hygrometrica: A blueprint for survival of dehydration.</title>
        <authorList>
            <person name="Xiao L."/>
            <person name="Yang G."/>
            <person name="Zhang L."/>
            <person name="Yang X."/>
            <person name="Zhao S."/>
            <person name="Ji Z."/>
            <person name="Zhou Q."/>
            <person name="Hu M."/>
            <person name="Wang Y."/>
            <person name="Chen M."/>
            <person name="Xu Y."/>
            <person name="Jin H."/>
            <person name="Xiao X."/>
            <person name="Hu G."/>
            <person name="Bao F."/>
            <person name="Hu Y."/>
            <person name="Wan P."/>
            <person name="Li L."/>
            <person name="Deng X."/>
            <person name="Kuang T."/>
            <person name="Xiang C."/>
            <person name="Zhu J.K."/>
            <person name="Oliver M.J."/>
            <person name="He Y."/>
        </authorList>
    </citation>
    <scope>NUCLEOTIDE SEQUENCE [LARGE SCALE GENOMIC DNA]</scope>
    <source>
        <strain evidence="3">cv. XS01</strain>
    </source>
</reference>
<dbReference type="Proteomes" id="UP000250235">
    <property type="component" value="Unassembled WGS sequence"/>
</dbReference>
<sequence length="137" mass="15738">MVHEYKKLSQSFEEVKAKKESHATKAELVSSREIQATLIKLSTENGKLRSRTKFQTMNFVKSNTGQPEEEKSESPITAKPQIWQGQYCGMGYTAPEKPKESWLKKRVEHMQGQPKSGGRKPGQFSKAFMKDREYKPK</sequence>
<name>A0A2Z7B857_9LAMI</name>
<dbReference type="EMBL" id="KV010233">
    <property type="protein sequence ID" value="KZV27915.1"/>
    <property type="molecule type" value="Genomic_DNA"/>
</dbReference>
<feature type="compositionally biased region" description="Basic and acidic residues" evidence="1">
    <location>
        <begin position="96"/>
        <end position="109"/>
    </location>
</feature>
<feature type="compositionally biased region" description="Basic and acidic residues" evidence="1">
    <location>
        <begin position="128"/>
        <end position="137"/>
    </location>
</feature>
<keyword evidence="2" id="KW-0238">DNA-binding</keyword>
<dbReference type="GO" id="GO:0003677">
    <property type="term" value="F:DNA binding"/>
    <property type="evidence" value="ECO:0007669"/>
    <property type="project" value="UniProtKB-KW"/>
</dbReference>
<accession>A0A2Z7B857</accession>
<evidence type="ECO:0000256" key="1">
    <source>
        <dbReference type="SAM" id="MobiDB-lite"/>
    </source>
</evidence>
<dbReference type="AlphaFoldDB" id="A0A2Z7B857"/>
<organism evidence="2 3">
    <name type="scientific">Dorcoceras hygrometricum</name>
    <dbReference type="NCBI Taxonomy" id="472368"/>
    <lineage>
        <taxon>Eukaryota</taxon>
        <taxon>Viridiplantae</taxon>
        <taxon>Streptophyta</taxon>
        <taxon>Embryophyta</taxon>
        <taxon>Tracheophyta</taxon>
        <taxon>Spermatophyta</taxon>
        <taxon>Magnoliopsida</taxon>
        <taxon>eudicotyledons</taxon>
        <taxon>Gunneridae</taxon>
        <taxon>Pentapetalae</taxon>
        <taxon>asterids</taxon>
        <taxon>lamiids</taxon>
        <taxon>Lamiales</taxon>
        <taxon>Gesneriaceae</taxon>
        <taxon>Didymocarpoideae</taxon>
        <taxon>Trichosporeae</taxon>
        <taxon>Loxocarpinae</taxon>
        <taxon>Dorcoceras</taxon>
    </lineage>
</organism>
<feature type="region of interest" description="Disordered" evidence="1">
    <location>
        <begin position="94"/>
        <end position="137"/>
    </location>
</feature>
<evidence type="ECO:0000313" key="2">
    <source>
        <dbReference type="EMBL" id="KZV27915.1"/>
    </source>
</evidence>
<proteinExistence type="predicted"/>
<evidence type="ECO:0000313" key="3">
    <source>
        <dbReference type="Proteomes" id="UP000250235"/>
    </source>
</evidence>
<keyword evidence="3" id="KW-1185">Reference proteome</keyword>
<protein>
    <submittedName>
        <fullName evidence="2">Myb-like DNA-binding protein</fullName>
    </submittedName>
</protein>
<gene>
    <name evidence="2" type="ORF">F511_34549</name>
</gene>